<dbReference type="AlphaFoldDB" id="B8C630"/>
<dbReference type="PaxDb" id="35128-Thaps23160"/>
<dbReference type="STRING" id="35128.B8C630"/>
<dbReference type="InterPro" id="IPR051406">
    <property type="entry name" value="PLD_domain"/>
</dbReference>
<evidence type="ECO:0000256" key="1">
    <source>
        <dbReference type="ARBA" id="ARBA00022801"/>
    </source>
</evidence>
<reference evidence="8 9" key="2">
    <citation type="journal article" date="2008" name="Nature">
        <title>The Phaeodactylum genome reveals the evolutionary history of diatom genomes.</title>
        <authorList>
            <person name="Bowler C."/>
            <person name="Allen A.E."/>
            <person name="Badger J.H."/>
            <person name="Grimwood J."/>
            <person name="Jabbari K."/>
            <person name="Kuo A."/>
            <person name="Maheswari U."/>
            <person name="Martens C."/>
            <person name="Maumus F."/>
            <person name="Otillar R.P."/>
            <person name="Rayko E."/>
            <person name="Salamov A."/>
            <person name="Vandepoele K."/>
            <person name="Beszteri B."/>
            <person name="Gruber A."/>
            <person name="Heijde M."/>
            <person name="Katinka M."/>
            <person name="Mock T."/>
            <person name="Valentin K."/>
            <person name="Verret F."/>
            <person name="Berges J.A."/>
            <person name="Brownlee C."/>
            <person name="Cadoret J.P."/>
            <person name="Chiovitti A."/>
            <person name="Choi C.J."/>
            <person name="Coesel S."/>
            <person name="De Martino A."/>
            <person name="Detter J.C."/>
            <person name="Durkin C."/>
            <person name="Falciatore A."/>
            <person name="Fournet J."/>
            <person name="Haruta M."/>
            <person name="Huysman M.J."/>
            <person name="Jenkins B.D."/>
            <person name="Jiroutova K."/>
            <person name="Jorgensen R.E."/>
            <person name="Joubert Y."/>
            <person name="Kaplan A."/>
            <person name="Kroger N."/>
            <person name="Kroth P.G."/>
            <person name="La Roche J."/>
            <person name="Lindquist E."/>
            <person name="Lommer M."/>
            <person name="Martin-Jezequel V."/>
            <person name="Lopez P.J."/>
            <person name="Lucas S."/>
            <person name="Mangogna M."/>
            <person name="McGinnis K."/>
            <person name="Medlin L.K."/>
            <person name="Montsant A."/>
            <person name="Oudot-Le Secq M.P."/>
            <person name="Napoli C."/>
            <person name="Obornik M."/>
            <person name="Parker M.S."/>
            <person name="Petit J.L."/>
            <person name="Porcel B.M."/>
            <person name="Poulsen N."/>
            <person name="Robison M."/>
            <person name="Rychlewski L."/>
            <person name="Rynearson T.A."/>
            <person name="Schmutz J."/>
            <person name="Shapiro H."/>
            <person name="Siaut M."/>
            <person name="Stanley M."/>
            <person name="Sussman M.R."/>
            <person name="Taylor A.R."/>
            <person name="Vardi A."/>
            <person name="von Dassow P."/>
            <person name="Vyverman W."/>
            <person name="Willis A."/>
            <person name="Wyrwicz L.S."/>
            <person name="Rokhsar D.S."/>
            <person name="Weissenbach J."/>
            <person name="Armbrust E.V."/>
            <person name="Green B.R."/>
            <person name="Van de Peer Y."/>
            <person name="Grigoriev I.V."/>
        </authorList>
    </citation>
    <scope>NUCLEOTIDE SEQUENCE [LARGE SCALE GENOMIC DNA]</scope>
    <source>
        <strain evidence="8 9">CCMP1335</strain>
    </source>
</reference>
<dbReference type="RefSeq" id="XP_002291114.1">
    <property type="nucleotide sequence ID" value="XM_002291078.1"/>
</dbReference>
<dbReference type="PANTHER" id="PTHR43856:SF1">
    <property type="entry name" value="MITOCHONDRIAL CARDIOLIPIN HYDROLASE"/>
    <property type="match status" value="1"/>
</dbReference>
<dbReference type="CDD" id="cd09172">
    <property type="entry name" value="PLDc_Nuc_like_unchar1_1"/>
    <property type="match status" value="1"/>
</dbReference>
<organism evidence="8 9">
    <name type="scientific">Thalassiosira pseudonana</name>
    <name type="common">Marine diatom</name>
    <name type="synonym">Cyclotella nana</name>
    <dbReference type="NCBI Taxonomy" id="35128"/>
    <lineage>
        <taxon>Eukaryota</taxon>
        <taxon>Sar</taxon>
        <taxon>Stramenopiles</taxon>
        <taxon>Ochrophyta</taxon>
        <taxon>Bacillariophyta</taxon>
        <taxon>Coscinodiscophyceae</taxon>
        <taxon>Thalassiosirophycidae</taxon>
        <taxon>Thalassiosirales</taxon>
        <taxon>Thalassiosiraceae</taxon>
        <taxon>Thalassiosira</taxon>
    </lineage>
</organism>
<dbReference type="PROSITE" id="PS50035">
    <property type="entry name" value="PLD"/>
    <property type="match status" value="1"/>
</dbReference>
<proteinExistence type="inferred from homology"/>
<dbReference type="HOGENOM" id="CLU_018010_1_0_1"/>
<dbReference type="SMART" id="SM00155">
    <property type="entry name" value="PLDc"/>
    <property type="match status" value="2"/>
</dbReference>
<evidence type="ECO:0000259" key="7">
    <source>
        <dbReference type="PROSITE" id="PS50035"/>
    </source>
</evidence>
<dbReference type="InterPro" id="IPR025202">
    <property type="entry name" value="PLD-like_dom"/>
</dbReference>
<dbReference type="GO" id="GO:0016042">
    <property type="term" value="P:lipid catabolic process"/>
    <property type="evidence" value="ECO:0007669"/>
    <property type="project" value="UniProtKB-KW"/>
</dbReference>
<evidence type="ECO:0000313" key="9">
    <source>
        <dbReference type="Proteomes" id="UP000001449"/>
    </source>
</evidence>
<dbReference type="EMBL" id="CM000643">
    <property type="protein sequence ID" value="EED91221.1"/>
    <property type="molecule type" value="Genomic_DNA"/>
</dbReference>
<dbReference type="Proteomes" id="UP000001449">
    <property type="component" value="Chromosome 6"/>
</dbReference>
<evidence type="ECO:0000256" key="6">
    <source>
        <dbReference type="SAM" id="MobiDB-lite"/>
    </source>
</evidence>
<dbReference type="Pfam" id="PF13091">
    <property type="entry name" value="PLDc_2"/>
    <property type="match status" value="2"/>
</dbReference>
<evidence type="ECO:0000313" key="8">
    <source>
        <dbReference type="EMBL" id="EED91221.1"/>
    </source>
</evidence>
<comment type="similarity">
    <text evidence="4">Belongs to the phospholipase D family. MitoPLD/Zucchini subfamily.</text>
</comment>
<dbReference type="KEGG" id="tps:THAPSDRAFT_23160"/>
<dbReference type="GO" id="GO:0005739">
    <property type="term" value="C:mitochondrion"/>
    <property type="evidence" value="ECO:0000318"/>
    <property type="project" value="GO_Central"/>
</dbReference>
<protein>
    <recommendedName>
        <fullName evidence="5">Mitochondrial cardiolipin hydrolase</fullName>
    </recommendedName>
</protein>
<dbReference type="eggNOG" id="ENOG502STSQ">
    <property type="taxonomic scope" value="Eukaryota"/>
</dbReference>
<feature type="domain" description="PLD phosphodiesterase" evidence="7">
    <location>
        <begin position="539"/>
        <end position="570"/>
    </location>
</feature>
<evidence type="ECO:0000256" key="3">
    <source>
        <dbReference type="ARBA" id="ARBA00023098"/>
    </source>
</evidence>
<gene>
    <name evidence="8" type="ORF">THAPSDRAFT_23160</name>
</gene>
<keyword evidence="1" id="KW-0378">Hydrolase</keyword>
<reference evidence="8 9" key="1">
    <citation type="journal article" date="2004" name="Science">
        <title>The genome of the diatom Thalassiosira pseudonana: ecology, evolution, and metabolism.</title>
        <authorList>
            <person name="Armbrust E.V."/>
            <person name="Berges J.A."/>
            <person name="Bowler C."/>
            <person name="Green B.R."/>
            <person name="Martinez D."/>
            <person name="Putnam N.H."/>
            <person name="Zhou S."/>
            <person name="Allen A.E."/>
            <person name="Apt K.E."/>
            <person name="Bechner M."/>
            <person name="Brzezinski M.A."/>
            <person name="Chaal B.K."/>
            <person name="Chiovitti A."/>
            <person name="Davis A.K."/>
            <person name="Demarest M.S."/>
            <person name="Detter J.C."/>
            <person name="Glavina T."/>
            <person name="Goodstein D."/>
            <person name="Hadi M.Z."/>
            <person name="Hellsten U."/>
            <person name="Hildebrand M."/>
            <person name="Jenkins B.D."/>
            <person name="Jurka J."/>
            <person name="Kapitonov V.V."/>
            <person name="Kroger N."/>
            <person name="Lau W.W."/>
            <person name="Lane T.W."/>
            <person name="Larimer F.W."/>
            <person name="Lippmeier J.C."/>
            <person name="Lucas S."/>
            <person name="Medina M."/>
            <person name="Montsant A."/>
            <person name="Obornik M."/>
            <person name="Parker M.S."/>
            <person name="Palenik B."/>
            <person name="Pazour G.J."/>
            <person name="Richardson P.M."/>
            <person name="Rynearson T.A."/>
            <person name="Saito M.A."/>
            <person name="Schwartz D.C."/>
            <person name="Thamatrakoln K."/>
            <person name="Valentin K."/>
            <person name="Vardi A."/>
            <person name="Wilkerson F.P."/>
            <person name="Rokhsar D.S."/>
        </authorList>
    </citation>
    <scope>NUCLEOTIDE SEQUENCE [LARGE SCALE GENOMIC DNA]</scope>
    <source>
        <strain evidence="8 9">CCMP1335</strain>
    </source>
</reference>
<dbReference type="InParanoid" id="B8C630"/>
<dbReference type="PANTHER" id="PTHR43856">
    <property type="entry name" value="CARDIOLIPIN HYDROLASE"/>
    <property type="match status" value="1"/>
</dbReference>
<dbReference type="GO" id="GO:0034587">
    <property type="term" value="P:piRNA processing"/>
    <property type="evidence" value="ECO:0000318"/>
    <property type="project" value="GO_Central"/>
</dbReference>
<dbReference type="InterPro" id="IPR001736">
    <property type="entry name" value="PLipase_D/transphosphatidylase"/>
</dbReference>
<feature type="region of interest" description="Disordered" evidence="6">
    <location>
        <begin position="392"/>
        <end position="415"/>
    </location>
</feature>
<dbReference type="SUPFAM" id="SSF56024">
    <property type="entry name" value="Phospholipase D/nuclease"/>
    <property type="match status" value="2"/>
</dbReference>
<evidence type="ECO:0000256" key="5">
    <source>
        <dbReference type="ARBA" id="ARBA00040549"/>
    </source>
</evidence>
<keyword evidence="3" id="KW-0443">Lipid metabolism</keyword>
<keyword evidence="2" id="KW-0442">Lipid degradation</keyword>
<dbReference type="Gene3D" id="3.30.870.10">
    <property type="entry name" value="Endonuclease Chain A"/>
    <property type="match status" value="2"/>
</dbReference>
<keyword evidence="9" id="KW-1185">Reference proteome</keyword>
<dbReference type="GeneID" id="7445994"/>
<sequence length="645" mass="72078">MRVKADNKVLSCHAISGTRVVLLAMDINGFSLPESTDDSSLSELMSEVNLSSDDGRNCRVTRATSKKGNGMITTTSVIKGNSSRVQCIGFSISRRDVETNESFSLNVDGKPIQKLLWGDYEVLPGKTYEYTIRRVIKSSRINSFVSKFVGVESPLQVTVATEDPSNGVHGVYFNRGAAGSRAFSEKFGEYKKWHLSSKFGAPRWKSIIDPRSIPCPDRSSEALAWLSRGLEEALIAFLSQATSGDQLRATVYEFTHPETLREFASAVERGVDVKIIRHCKGSYHSKVKRGAIVRDKNGKVEKEWVPDTTTDSAKKAIDKHDTFIERKHSSGLMHNKFIIILKKNKPVGVWTGSTNFTDGGIYGQSNVGHIVRDTDVATRYLKYWNALMQDPPGRRRSGSLSGDDVGNDEGINGVNENDPMDVFNEAEQPDIEVPLSSPSMHVIFSPRKTTNMLQLYADVMQNATRCVHFTAAFGVKPSEKSSAKFRASAEKKGSDYVDYFDFKSATENRIAYGTILSDDGMPPGEETETTESLTGFTTFVDFIHTKYMLVDALTESPTVITGSANFSEASTNRNDENMMVIKGNTTVADIYLTEFMRLFDHFYSRDEHNNMKSSQAWAETVDDESWLHPYYDPSTQLYHERLLFR</sequence>
<dbReference type="GO" id="GO:0016891">
    <property type="term" value="F:RNA endonuclease activity producing 5'-phosphomonoesters, hydrolytic mechanism"/>
    <property type="evidence" value="ECO:0000318"/>
    <property type="project" value="GO_Central"/>
</dbReference>
<evidence type="ECO:0000256" key="4">
    <source>
        <dbReference type="ARBA" id="ARBA00038012"/>
    </source>
</evidence>
<evidence type="ECO:0000256" key="2">
    <source>
        <dbReference type="ARBA" id="ARBA00022963"/>
    </source>
</evidence>
<name>B8C630_THAPS</name>
<accession>B8C630</accession>